<feature type="compositionally biased region" description="Basic residues" evidence="1">
    <location>
        <begin position="276"/>
        <end position="292"/>
    </location>
</feature>
<accession>A0A1T4R1N2</accession>
<dbReference type="EMBL" id="FUWS01000006">
    <property type="protein sequence ID" value="SKA09923.1"/>
    <property type="molecule type" value="Genomic_DNA"/>
</dbReference>
<reference evidence="2 3" key="1">
    <citation type="submission" date="2017-02" db="EMBL/GenBank/DDBJ databases">
        <authorList>
            <person name="Peterson S.W."/>
        </authorList>
    </citation>
    <scope>NUCLEOTIDE SEQUENCE [LARGE SCALE GENOMIC DNA]</scope>
    <source>
        <strain evidence="2 3">DSM 45154</strain>
    </source>
</reference>
<name>A0A1T4R1N2_9ACTN</name>
<evidence type="ECO:0000313" key="2">
    <source>
        <dbReference type="EMBL" id="SKA09923.1"/>
    </source>
</evidence>
<keyword evidence="3" id="KW-1185">Reference proteome</keyword>
<dbReference type="Proteomes" id="UP000190637">
    <property type="component" value="Unassembled WGS sequence"/>
</dbReference>
<protein>
    <submittedName>
        <fullName evidence="2">Uncharacterized protein</fullName>
    </submittedName>
</protein>
<evidence type="ECO:0000313" key="3">
    <source>
        <dbReference type="Proteomes" id="UP000190637"/>
    </source>
</evidence>
<feature type="region of interest" description="Disordered" evidence="1">
    <location>
        <begin position="124"/>
        <end position="292"/>
    </location>
</feature>
<proteinExistence type="predicted"/>
<sequence length="292" mass="31296">MVQRLPAPAQVVRLQRRPPPRGEDEPVLIPARRGVGPLGGLALAVLPKCLHAEVGQRDGVGGVAGLRRHRAQRPAGELKRVGGLQAPGVEVDVLPAQPQQFPAPQAEAEREDVQRVKAIARVAGGRRRLRPHDAVIRPGKGAVSRSHRAGRSSPPDPSARRLPKGRVSPSRRPGGQRRCPVTGPGSPRLPDARGIAPPPPVQGAGTDRAPFPPWPASRRTAPWQTSWRAGRCGTAGFRTPRSGAGRVGGDPAWWDARPHGRDGPPGSWPRAAARGCCRRNSARRRARRRASR</sequence>
<organism evidence="2 3">
    <name type="scientific">Marinactinospora thermotolerans DSM 45154</name>
    <dbReference type="NCBI Taxonomy" id="1122192"/>
    <lineage>
        <taxon>Bacteria</taxon>
        <taxon>Bacillati</taxon>
        <taxon>Actinomycetota</taxon>
        <taxon>Actinomycetes</taxon>
        <taxon>Streptosporangiales</taxon>
        <taxon>Nocardiopsidaceae</taxon>
        <taxon>Marinactinospora</taxon>
    </lineage>
</organism>
<dbReference type="AlphaFoldDB" id="A0A1T4R1N2"/>
<evidence type="ECO:0000256" key="1">
    <source>
        <dbReference type="SAM" id="MobiDB-lite"/>
    </source>
</evidence>
<feature type="region of interest" description="Disordered" evidence="1">
    <location>
        <begin position="1"/>
        <end position="29"/>
    </location>
</feature>
<gene>
    <name evidence="2" type="ORF">SAMN02745673_02438</name>
</gene>